<evidence type="ECO:0000256" key="2">
    <source>
        <dbReference type="ARBA" id="ARBA00022723"/>
    </source>
</evidence>
<dbReference type="SUPFAM" id="SSF63829">
    <property type="entry name" value="Calcium-dependent phosphotriesterase"/>
    <property type="match status" value="1"/>
</dbReference>
<dbReference type="RefSeq" id="WP_264502746.1">
    <property type="nucleotide sequence ID" value="NZ_JAPDDS010000012.1"/>
</dbReference>
<accession>A0ABT3FU94</accession>
<dbReference type="PANTHER" id="PTHR33546:SF1">
    <property type="entry name" value="LARGE, MULTIFUNCTIONAL SECRETED PROTEIN"/>
    <property type="match status" value="1"/>
</dbReference>
<dbReference type="InterPro" id="IPR011989">
    <property type="entry name" value="ARM-like"/>
</dbReference>
<feature type="region of interest" description="Disordered" evidence="5">
    <location>
        <begin position="740"/>
        <end position="764"/>
    </location>
</feature>
<comment type="caution">
    <text evidence="7">The sequence shown here is derived from an EMBL/GenBank/DDBJ whole genome shotgun (WGS) entry which is preliminary data.</text>
</comment>
<evidence type="ECO:0000313" key="7">
    <source>
        <dbReference type="EMBL" id="MCW1886791.1"/>
    </source>
</evidence>
<dbReference type="PROSITE" id="PS51007">
    <property type="entry name" value="CYTC"/>
    <property type="match status" value="1"/>
</dbReference>
<organism evidence="7 8">
    <name type="scientific">Luteolibacter flavescens</name>
    <dbReference type="NCBI Taxonomy" id="1859460"/>
    <lineage>
        <taxon>Bacteria</taxon>
        <taxon>Pseudomonadati</taxon>
        <taxon>Verrucomicrobiota</taxon>
        <taxon>Verrucomicrobiia</taxon>
        <taxon>Verrucomicrobiales</taxon>
        <taxon>Verrucomicrobiaceae</taxon>
        <taxon>Luteolibacter</taxon>
    </lineage>
</organism>
<feature type="domain" description="Cytochrome c" evidence="6">
    <location>
        <begin position="635"/>
        <end position="731"/>
    </location>
</feature>
<dbReference type="Gene3D" id="1.10.760.10">
    <property type="entry name" value="Cytochrome c-like domain"/>
    <property type="match status" value="1"/>
</dbReference>
<evidence type="ECO:0000313" key="8">
    <source>
        <dbReference type="Proteomes" id="UP001207930"/>
    </source>
</evidence>
<evidence type="ECO:0000256" key="5">
    <source>
        <dbReference type="SAM" id="MobiDB-lite"/>
    </source>
</evidence>
<proteinExistence type="predicted"/>
<feature type="compositionally biased region" description="Basic and acidic residues" evidence="5">
    <location>
        <begin position="742"/>
        <end position="755"/>
    </location>
</feature>
<keyword evidence="2 4" id="KW-0479">Metal-binding</keyword>
<evidence type="ECO:0000256" key="3">
    <source>
        <dbReference type="ARBA" id="ARBA00023004"/>
    </source>
</evidence>
<dbReference type="SUPFAM" id="SSF46626">
    <property type="entry name" value="Cytochrome c"/>
    <property type="match status" value="1"/>
</dbReference>
<evidence type="ECO:0000259" key="6">
    <source>
        <dbReference type="PROSITE" id="PS51007"/>
    </source>
</evidence>
<keyword evidence="8" id="KW-1185">Reference proteome</keyword>
<keyword evidence="1 4" id="KW-0349">Heme</keyword>
<feature type="region of interest" description="Disordered" evidence="5">
    <location>
        <begin position="19"/>
        <end position="40"/>
    </location>
</feature>
<dbReference type="Gene3D" id="2.120.10.30">
    <property type="entry name" value="TolB, C-terminal domain"/>
    <property type="match status" value="1"/>
</dbReference>
<dbReference type="InterPro" id="IPR055557">
    <property type="entry name" value="DUF7133"/>
</dbReference>
<gene>
    <name evidence="7" type="ORF">OKA04_18775</name>
</gene>
<evidence type="ECO:0000256" key="4">
    <source>
        <dbReference type="PROSITE-ProRule" id="PRU00433"/>
    </source>
</evidence>
<sequence>MRHQILAAALLGTLPLAAQQGDRKEHTKMDPVVPESEVPPSPVLSVADALKSFQIAPGFVIEPVVAEPLVEKPVCLDFDAAGRMWVCEMRGYMPDIDGKGENVPEGRISVLEDTDGDGKADKKTVFLDKVLLPRAVAVFDDGILFLDENRLCWAKRDGLKMVGQPEVIDSKFNGGGNVEHKPNGLMPNLDNWLYLAKSDKRIRRVNGKWEIEPTSFRGQWGIARDDWGRLYHNHNSAFMFGESLAPNLLQGNAAVKMKYNDTEGLGNNRTWPIRVTPGVNRAYLSKANGYGEQTLDPKTHKLINCTAAAGLTVYRGTNLPKDWYGMGFSTESSVNLVKAIKIAEKDGKLSGSHPFGEKEFLASTDERFRPVNVYTAPDGSLYLLDMYHGIIQHKTYQTSYLREQHLSRGLDKPGFGHGRIYRIRSTSGKLEPQVDISSLKGLDLVKMLMHANSWHRETAQRVMVDRKDAELVPLLAKLAANGSPVARVHAFWTLEGMGALKSEHLIPALKDKDAKVQASALWACTRLDAAELSKLESGLVAIKPAAPEVAPYLARVLGSLGTAKSLDALAALLKDEPKARFIREAAVSGLHGHEAEFVKLADPKDKGLMAWLDQGAKNASAKGPVGPALKGEQLASFNRGKALFAGEAVCFSCHGPDGSGVVGLGPPLDNSEWVTGKPDVLIKIMLHGMTGPVTVAGVDYAPTADMPSLGMNPMFTDQKLADIATYVRNEWSNKAPAVTESTVKKVRDDNKDRGGKPWTAGELK</sequence>
<dbReference type="Pfam" id="PF23500">
    <property type="entry name" value="DUF7133"/>
    <property type="match status" value="1"/>
</dbReference>
<dbReference type="Pfam" id="PF00034">
    <property type="entry name" value="Cytochrom_C"/>
    <property type="match status" value="1"/>
</dbReference>
<dbReference type="InterPro" id="IPR009056">
    <property type="entry name" value="Cyt_c-like_dom"/>
</dbReference>
<reference evidence="7 8" key="1">
    <citation type="submission" date="2022-10" db="EMBL/GenBank/DDBJ databases">
        <title>Luteolibacter flavescens strain MCCC 1K03193, whole genome shotgun sequencing project.</title>
        <authorList>
            <person name="Zhao G."/>
            <person name="Shen L."/>
        </authorList>
    </citation>
    <scope>NUCLEOTIDE SEQUENCE [LARGE SCALE GENOMIC DNA]</scope>
    <source>
        <strain evidence="7 8">MCCC 1K03193</strain>
    </source>
</reference>
<dbReference type="PANTHER" id="PTHR33546">
    <property type="entry name" value="LARGE, MULTIFUNCTIONAL SECRETED PROTEIN-RELATED"/>
    <property type="match status" value="1"/>
</dbReference>
<dbReference type="EMBL" id="JAPDDS010000012">
    <property type="protein sequence ID" value="MCW1886791.1"/>
    <property type="molecule type" value="Genomic_DNA"/>
</dbReference>
<keyword evidence="3 4" id="KW-0408">Iron</keyword>
<dbReference type="Proteomes" id="UP001207930">
    <property type="component" value="Unassembled WGS sequence"/>
</dbReference>
<protein>
    <submittedName>
        <fullName evidence="7">C-type cytochrome</fullName>
    </submittedName>
</protein>
<dbReference type="SUPFAM" id="SSF48371">
    <property type="entry name" value="ARM repeat"/>
    <property type="match status" value="1"/>
</dbReference>
<evidence type="ECO:0000256" key="1">
    <source>
        <dbReference type="ARBA" id="ARBA00022617"/>
    </source>
</evidence>
<dbReference type="Gene3D" id="1.25.10.10">
    <property type="entry name" value="Leucine-rich Repeat Variant"/>
    <property type="match status" value="1"/>
</dbReference>
<dbReference type="InterPro" id="IPR016024">
    <property type="entry name" value="ARM-type_fold"/>
</dbReference>
<dbReference type="InterPro" id="IPR011042">
    <property type="entry name" value="6-blade_b-propeller_TolB-like"/>
</dbReference>
<name>A0ABT3FU94_9BACT</name>
<dbReference type="InterPro" id="IPR036909">
    <property type="entry name" value="Cyt_c-like_dom_sf"/>
</dbReference>